<dbReference type="PANTHER" id="PTHR43238">
    <property type="entry name" value="GDP-L-FUCOSE SYNTHASE"/>
    <property type="match status" value="1"/>
</dbReference>
<feature type="site" description="Important for catalytic activity" evidence="5">
    <location>
        <position position="132"/>
    </location>
</feature>
<comment type="catalytic activity">
    <reaction evidence="5">
        <text>GDP-beta-L-fucose + NADP(+) = GDP-4-dehydro-alpha-D-rhamnose + NADPH + H(+)</text>
        <dbReference type="Rhea" id="RHEA:18885"/>
        <dbReference type="ChEBI" id="CHEBI:15378"/>
        <dbReference type="ChEBI" id="CHEBI:57273"/>
        <dbReference type="ChEBI" id="CHEBI:57783"/>
        <dbReference type="ChEBI" id="CHEBI:57964"/>
        <dbReference type="ChEBI" id="CHEBI:58349"/>
        <dbReference type="EC" id="1.1.1.271"/>
    </reaction>
</comment>
<name>A0A5C8ZAT0_9ACTN</name>
<accession>A0A5C8ZAT0</accession>
<keyword evidence="8" id="KW-1185">Reference proteome</keyword>
<feature type="site" description="Important for catalytic activity" evidence="5">
    <location>
        <position position="130"/>
    </location>
</feature>
<dbReference type="RefSeq" id="WP_147927452.1">
    <property type="nucleotide sequence ID" value="NZ_VKAC01000010.1"/>
</dbReference>
<comment type="similarity">
    <text evidence="1 5">Belongs to the NAD(P)-dependent epimerase/dehydratase family. Fucose synthase subfamily.</text>
</comment>
<organism evidence="7 8">
    <name type="scientific">Quadrisphaera setariae</name>
    <dbReference type="NCBI Taxonomy" id="2593304"/>
    <lineage>
        <taxon>Bacteria</taxon>
        <taxon>Bacillati</taxon>
        <taxon>Actinomycetota</taxon>
        <taxon>Actinomycetes</taxon>
        <taxon>Kineosporiales</taxon>
        <taxon>Kineosporiaceae</taxon>
        <taxon>Quadrisphaera</taxon>
    </lineage>
</organism>
<dbReference type="AlphaFoldDB" id="A0A5C8ZAT0"/>
<dbReference type="GO" id="GO:0050577">
    <property type="term" value="F:GDP-L-fucose synthase activity"/>
    <property type="evidence" value="ECO:0007669"/>
    <property type="project" value="UniProtKB-UniRule"/>
</dbReference>
<dbReference type="InterPro" id="IPR028614">
    <property type="entry name" value="GDP_fucose/colitose_synth"/>
</dbReference>
<keyword evidence="3 5" id="KW-0560">Oxidoreductase</keyword>
<evidence type="ECO:0000259" key="6">
    <source>
        <dbReference type="Pfam" id="PF01370"/>
    </source>
</evidence>
<evidence type="ECO:0000313" key="8">
    <source>
        <dbReference type="Proteomes" id="UP000321234"/>
    </source>
</evidence>
<dbReference type="GO" id="GO:0042351">
    <property type="term" value="P:'de novo' GDP-L-fucose biosynthetic process"/>
    <property type="evidence" value="ECO:0007669"/>
    <property type="project" value="UniProtKB-UniRule"/>
</dbReference>
<evidence type="ECO:0000256" key="3">
    <source>
        <dbReference type="ARBA" id="ARBA00023002"/>
    </source>
</evidence>
<comment type="function">
    <text evidence="5">Catalyzes the two-step NADP-dependent conversion of GDP-4-dehydro-6-deoxy-D-mannose to GDP-fucose, involving an epimerase and a reductase reaction.</text>
</comment>
<feature type="active site" description="Proton donor/acceptor" evidence="5">
    <location>
        <position position="159"/>
    </location>
</feature>
<feature type="domain" description="NAD-dependent epimerase/dehydratase" evidence="6">
    <location>
        <begin position="27"/>
        <end position="261"/>
    </location>
</feature>
<protein>
    <recommendedName>
        <fullName evidence="5">GDP-L-fucose synthase</fullName>
        <ecNumber evidence="5">1.1.1.271</ecNumber>
    </recommendedName>
    <alternativeName>
        <fullName evidence="5">GDP-4-keto-6-deoxy-D-mannose-3,5-epimerase-4-reductase</fullName>
    </alternativeName>
</protein>
<dbReference type="EMBL" id="VKAC01000010">
    <property type="protein sequence ID" value="TXR55062.1"/>
    <property type="molecule type" value="Genomic_DNA"/>
</dbReference>
<gene>
    <name evidence="5" type="primary">fcl</name>
    <name evidence="7" type="ORF">FMM08_16330</name>
</gene>
<dbReference type="OrthoDB" id="9811425at2"/>
<dbReference type="EC" id="1.1.1.271" evidence="5"/>
<comment type="caution">
    <text evidence="7">The sequence shown here is derived from an EMBL/GenBank/DDBJ whole genome shotgun (WGS) entry which is preliminary data.</text>
</comment>
<dbReference type="InterPro" id="IPR036291">
    <property type="entry name" value="NAD(P)-bd_dom_sf"/>
</dbReference>
<sequence length="334" mass="35929">MSIVITEGGATSVISLPAEAETKPLKVLVTGGGGMLARAIATEVRNDRHPHLKVTFAHRSAADLTSPAETARLVARTSPDVIVHCAAKVGGIKANAADQTGFLMDNIAIDSAVFRAAMRLGIHRLVYLGSSCTYPRNHRQPLVETDLLQAPLEPTNEGYALAKLAGTRLCQFASQERGLAYRAVVASNLYGPGDHFEGDRAHLVAAALSKVHAAHRRGDPTVTVWGDGTARREFTYVGDLARWIVQSLHRLDEMPPVLNAGAGTDHSVTEYYEAARAVIGYEGSFVYDTTAPSGMHQKLMDSRPAQRFGWNPTTTLEDGMRATYEHFLGAAVTA</sequence>
<dbReference type="GO" id="GO:0070401">
    <property type="term" value="F:NADP+ binding"/>
    <property type="evidence" value="ECO:0007669"/>
    <property type="project" value="UniProtKB-UniRule"/>
</dbReference>
<comment type="pathway">
    <text evidence="5">Nucleotide-sugar biosynthesis; GDP-L-fucose biosynthesis via de novo pathway; GDP-L-fucose from GDP-alpha-D-mannose: step 2/2.</text>
</comment>
<keyword evidence="5" id="KW-0511">Multifunctional enzyme</keyword>
<dbReference type="HAMAP" id="MF_00956">
    <property type="entry name" value="GDP_fucose_synth"/>
    <property type="match status" value="1"/>
</dbReference>
<dbReference type="Gene3D" id="3.40.50.720">
    <property type="entry name" value="NAD(P)-binding Rossmann-like Domain"/>
    <property type="match status" value="1"/>
</dbReference>
<feature type="binding site" evidence="5">
    <location>
        <position position="163"/>
    </location>
    <ligand>
        <name>NADP(+)</name>
        <dbReference type="ChEBI" id="CHEBI:58349"/>
    </ligand>
</feature>
<feature type="binding site" evidence="5">
    <location>
        <begin position="128"/>
        <end position="131"/>
    </location>
    <ligand>
        <name>NADP(+)</name>
        <dbReference type="ChEBI" id="CHEBI:58349"/>
    </ligand>
</feature>
<dbReference type="GO" id="GO:0016853">
    <property type="term" value="F:isomerase activity"/>
    <property type="evidence" value="ECO:0007669"/>
    <property type="project" value="UniProtKB-KW"/>
</dbReference>
<evidence type="ECO:0000313" key="7">
    <source>
        <dbReference type="EMBL" id="TXR55062.1"/>
    </source>
</evidence>
<dbReference type="Proteomes" id="UP000321234">
    <property type="component" value="Unassembled WGS sequence"/>
</dbReference>
<dbReference type="Pfam" id="PF01370">
    <property type="entry name" value="Epimerase"/>
    <property type="match status" value="1"/>
</dbReference>
<reference evidence="7 8" key="1">
    <citation type="submission" date="2019-07" db="EMBL/GenBank/DDBJ databases">
        <title>Quadrisphaera sp. strain DD2A genome sequencing and assembly.</title>
        <authorList>
            <person name="Kim I."/>
        </authorList>
    </citation>
    <scope>NUCLEOTIDE SEQUENCE [LARGE SCALE GENOMIC DNA]</scope>
    <source>
        <strain evidence="7 8">DD2A</strain>
    </source>
</reference>
<dbReference type="PANTHER" id="PTHR43238:SF1">
    <property type="entry name" value="GDP-L-FUCOSE SYNTHASE"/>
    <property type="match status" value="1"/>
</dbReference>
<evidence type="ECO:0000256" key="5">
    <source>
        <dbReference type="HAMAP-Rule" id="MF_00956"/>
    </source>
</evidence>
<evidence type="ECO:0000256" key="2">
    <source>
        <dbReference type="ARBA" id="ARBA00022857"/>
    </source>
</evidence>
<dbReference type="UniPathway" id="UPA00128">
    <property type="reaction ID" value="UER00191"/>
</dbReference>
<dbReference type="SUPFAM" id="SSF51735">
    <property type="entry name" value="NAD(P)-binding Rossmann-fold domains"/>
    <property type="match status" value="1"/>
</dbReference>
<proteinExistence type="inferred from homology"/>
<keyword evidence="4 5" id="KW-0413">Isomerase</keyword>
<feature type="binding site" evidence="5">
    <location>
        <position position="202"/>
    </location>
    <ligand>
        <name>NADP(+)</name>
        <dbReference type="ChEBI" id="CHEBI:58349"/>
    </ligand>
</feature>
<keyword evidence="2 5" id="KW-0521">NADP</keyword>
<evidence type="ECO:0000256" key="4">
    <source>
        <dbReference type="ARBA" id="ARBA00023235"/>
    </source>
</evidence>
<feature type="binding site" evidence="5">
    <location>
        <position position="210"/>
    </location>
    <ligand>
        <name>substrate</name>
    </ligand>
</feature>
<comment type="caution">
    <text evidence="5">Lacks conserved residue(s) required for the propagation of feature annotation.</text>
</comment>
<dbReference type="Gene3D" id="3.90.25.10">
    <property type="entry name" value="UDP-galactose 4-epimerase, domain 1"/>
    <property type="match status" value="1"/>
</dbReference>
<feature type="binding site" evidence="5">
    <location>
        <position position="225"/>
    </location>
    <ligand>
        <name>substrate</name>
    </ligand>
</feature>
<dbReference type="InterPro" id="IPR001509">
    <property type="entry name" value="Epimerase_deHydtase"/>
</dbReference>
<evidence type="ECO:0000256" key="1">
    <source>
        <dbReference type="ARBA" id="ARBA00005959"/>
    </source>
</evidence>
<feature type="binding site" evidence="5">
    <location>
        <position position="232"/>
    </location>
    <ligand>
        <name>substrate</name>
    </ligand>
</feature>